<dbReference type="EMBL" id="CP148033">
    <property type="protein sequence ID" value="WXK92532.1"/>
    <property type="molecule type" value="Genomic_DNA"/>
</dbReference>
<feature type="region of interest" description="Disordered" evidence="1">
    <location>
        <begin position="135"/>
        <end position="291"/>
    </location>
</feature>
<evidence type="ECO:0000256" key="1">
    <source>
        <dbReference type="SAM" id="MobiDB-lite"/>
    </source>
</evidence>
<keyword evidence="4" id="KW-1185">Reference proteome</keyword>
<reference evidence="3 4" key="1">
    <citation type="submission" date="2024-03" db="EMBL/GenBank/DDBJ databases">
        <title>Rhodococcus navarretei sp. nov. and Pseudarthrobacter quantumdoti sp. nov., two new species with the ability to biosynthesize Quantum Dots isolated from soil samples at Union Glacier, Antarctica.</title>
        <authorList>
            <person name="Vargas M."/>
        </authorList>
    </citation>
    <scope>NUCLEOTIDE SEQUENCE [LARGE SCALE GENOMIC DNA]</scope>
    <source>
        <strain evidence="3 4">RC-2-3</strain>
    </source>
</reference>
<evidence type="ECO:0000313" key="3">
    <source>
        <dbReference type="EMBL" id="WXK92532.1"/>
    </source>
</evidence>
<keyword evidence="2" id="KW-1133">Transmembrane helix</keyword>
<evidence type="ECO:0000313" key="4">
    <source>
        <dbReference type="Proteomes" id="UP001623384"/>
    </source>
</evidence>
<dbReference type="RefSeq" id="WP_406634267.1">
    <property type="nucleotide sequence ID" value="NZ_CP148033.1"/>
</dbReference>
<keyword evidence="2" id="KW-0472">Membrane</keyword>
<evidence type="ECO:0000256" key="2">
    <source>
        <dbReference type="SAM" id="Phobius"/>
    </source>
</evidence>
<feature type="compositionally biased region" description="Basic and acidic residues" evidence="1">
    <location>
        <begin position="206"/>
        <end position="222"/>
    </location>
</feature>
<feature type="transmembrane region" description="Helical" evidence="2">
    <location>
        <begin position="90"/>
        <end position="109"/>
    </location>
</feature>
<keyword evidence="2" id="KW-0812">Transmembrane</keyword>
<gene>
    <name evidence="3" type="ORF">WHH00_15890</name>
</gene>
<evidence type="ECO:0008006" key="5">
    <source>
        <dbReference type="Google" id="ProtNLM"/>
    </source>
</evidence>
<feature type="region of interest" description="Disordered" evidence="1">
    <location>
        <begin position="61"/>
        <end position="86"/>
    </location>
</feature>
<proteinExistence type="predicted"/>
<sequence>MTPQTHHTAVAVEEMLLDAGMGRDADLRRDLLAVGSLADLPVPEPTGQLAALLAAGTRGVPANVPHSSATESAPGDELGRRRRLRTHRPTVVGLALVAGMGMGVGTVAASSTGPAHTGTTSVQQLLEDWSPSWTIRTPQAAAPGPLQDGIDDAAVRQDRSGPAGGSDTPGGEPPVTQQTVEGSGQAPAFQPPGRGREEPGDVPAADGRDRTGEPESHGHAPEQEVEAMMERTGVPDSGTSNAADAEKPGQGPGDDSGLPKETAQGAKGQGAGPAAGGKPVPGAKWLDKFVR</sequence>
<protein>
    <recommendedName>
        <fullName evidence="5">Anti-sigma-D factor RsdA sigma factor binding region domain-containing protein</fullName>
    </recommendedName>
</protein>
<name>A0ABZ2R274_9MICC</name>
<accession>A0ABZ2R274</accession>
<dbReference type="Proteomes" id="UP001623384">
    <property type="component" value="Chromosome"/>
</dbReference>
<organism evidence="3 4">
    <name type="scientific">Pseudarthrobacter quantipunctorum</name>
    <dbReference type="NCBI Taxonomy" id="3128980"/>
    <lineage>
        <taxon>Bacteria</taxon>
        <taxon>Bacillati</taxon>
        <taxon>Actinomycetota</taxon>
        <taxon>Actinomycetes</taxon>
        <taxon>Micrococcales</taxon>
        <taxon>Micrococcaceae</taxon>
        <taxon>Pseudarthrobacter</taxon>
    </lineage>
</organism>